<protein>
    <submittedName>
        <fullName evidence="1">Uncharacterized protein</fullName>
    </submittedName>
</protein>
<gene>
    <name evidence="1" type="ORF">AK812_SmicGene20531</name>
</gene>
<evidence type="ECO:0000313" key="1">
    <source>
        <dbReference type="EMBL" id="OLP97189.1"/>
    </source>
</evidence>
<comment type="caution">
    <text evidence="1">The sequence shown here is derived from an EMBL/GenBank/DDBJ whole genome shotgun (WGS) entry which is preliminary data.</text>
</comment>
<evidence type="ECO:0000313" key="2">
    <source>
        <dbReference type="Proteomes" id="UP000186817"/>
    </source>
</evidence>
<dbReference type="Proteomes" id="UP000186817">
    <property type="component" value="Unassembled WGS sequence"/>
</dbReference>
<dbReference type="OrthoDB" id="416411at2759"/>
<keyword evidence="2" id="KW-1185">Reference proteome</keyword>
<sequence length="317" mass="34717">MAFLAAARNLLHSSRLSRYCRFGACVAKSGLDASASGLVRNSLEAPKADREVRRALLALGACIGATPVVSWSLCESGEGATQADTATTNDDEEDEEFDFNFAKPPVAPAPLELRFSVQVKPGVAGQRPVSDILVQSVFSLPVERGWPRDKLSPAEVAASMSGVLADRLPRFAADYWDLRLTGAPLQLRGGIDHWPAGDQKPAELRSDYLPEPFPALVSLRRLAGSETGFVLNSATTLTVSCTSLGVRKVDADERLDLELTTRLQDFPVAGWAWGLVGCGGRWWFEKYRLPVLRRLLEAYHQMAHEQMMLFYVAALRN</sequence>
<accession>A0A1Q9DPU1</accession>
<proteinExistence type="predicted"/>
<name>A0A1Q9DPU1_SYMMI</name>
<reference evidence="1 2" key="1">
    <citation type="submission" date="2016-02" db="EMBL/GenBank/DDBJ databases">
        <title>Genome analysis of coral dinoflagellate symbionts highlights evolutionary adaptations to a symbiotic lifestyle.</title>
        <authorList>
            <person name="Aranda M."/>
            <person name="Li Y."/>
            <person name="Liew Y.J."/>
            <person name="Baumgarten S."/>
            <person name="Simakov O."/>
            <person name="Wilson M."/>
            <person name="Piel J."/>
            <person name="Ashoor H."/>
            <person name="Bougouffa S."/>
            <person name="Bajic V.B."/>
            <person name="Ryu T."/>
            <person name="Ravasi T."/>
            <person name="Bayer T."/>
            <person name="Micklem G."/>
            <person name="Kim H."/>
            <person name="Bhak J."/>
            <person name="Lajeunesse T.C."/>
            <person name="Voolstra C.R."/>
        </authorList>
    </citation>
    <scope>NUCLEOTIDE SEQUENCE [LARGE SCALE GENOMIC DNA]</scope>
    <source>
        <strain evidence="1 2">CCMP2467</strain>
    </source>
</reference>
<dbReference type="EMBL" id="LSRX01000443">
    <property type="protein sequence ID" value="OLP97189.1"/>
    <property type="molecule type" value="Genomic_DNA"/>
</dbReference>
<dbReference type="AlphaFoldDB" id="A0A1Q9DPU1"/>
<organism evidence="1 2">
    <name type="scientific">Symbiodinium microadriaticum</name>
    <name type="common">Dinoflagellate</name>
    <name type="synonym">Zooxanthella microadriatica</name>
    <dbReference type="NCBI Taxonomy" id="2951"/>
    <lineage>
        <taxon>Eukaryota</taxon>
        <taxon>Sar</taxon>
        <taxon>Alveolata</taxon>
        <taxon>Dinophyceae</taxon>
        <taxon>Suessiales</taxon>
        <taxon>Symbiodiniaceae</taxon>
        <taxon>Symbiodinium</taxon>
    </lineage>
</organism>